<evidence type="ECO:0000256" key="11">
    <source>
        <dbReference type="SAM" id="Phobius"/>
    </source>
</evidence>
<feature type="transmembrane region" description="Helical" evidence="11">
    <location>
        <begin position="224"/>
        <end position="245"/>
    </location>
</feature>
<keyword evidence="4" id="KW-1003">Cell membrane</keyword>
<protein>
    <submittedName>
        <fullName evidence="12">Uncharacterized protein</fullName>
    </submittedName>
</protein>
<keyword evidence="10" id="KW-0407">Ion channel</keyword>
<keyword evidence="6" id="KW-0375">Hydrogen ion transport</keyword>
<dbReference type="InterPro" id="IPR004878">
    <property type="entry name" value="Otopetrin"/>
</dbReference>
<dbReference type="AlphaFoldDB" id="A0AAV8XUH9"/>
<dbReference type="Proteomes" id="UP001162162">
    <property type="component" value="Unassembled WGS sequence"/>
</dbReference>
<keyword evidence="5 11" id="KW-0812">Transmembrane</keyword>
<evidence type="ECO:0000313" key="13">
    <source>
        <dbReference type="Proteomes" id="UP001162162"/>
    </source>
</evidence>
<organism evidence="12 13">
    <name type="scientific">Aromia moschata</name>
    <dbReference type="NCBI Taxonomy" id="1265417"/>
    <lineage>
        <taxon>Eukaryota</taxon>
        <taxon>Metazoa</taxon>
        <taxon>Ecdysozoa</taxon>
        <taxon>Arthropoda</taxon>
        <taxon>Hexapoda</taxon>
        <taxon>Insecta</taxon>
        <taxon>Pterygota</taxon>
        <taxon>Neoptera</taxon>
        <taxon>Endopterygota</taxon>
        <taxon>Coleoptera</taxon>
        <taxon>Polyphaga</taxon>
        <taxon>Cucujiformia</taxon>
        <taxon>Chrysomeloidea</taxon>
        <taxon>Cerambycidae</taxon>
        <taxon>Cerambycinae</taxon>
        <taxon>Callichromatini</taxon>
        <taxon>Aromia</taxon>
    </lineage>
</organism>
<evidence type="ECO:0000256" key="4">
    <source>
        <dbReference type="ARBA" id="ARBA00022475"/>
    </source>
</evidence>
<keyword evidence="3" id="KW-0813">Transport</keyword>
<evidence type="ECO:0000256" key="6">
    <source>
        <dbReference type="ARBA" id="ARBA00022781"/>
    </source>
</evidence>
<evidence type="ECO:0000256" key="2">
    <source>
        <dbReference type="ARBA" id="ARBA00006513"/>
    </source>
</evidence>
<keyword evidence="8" id="KW-0406">Ion transport</keyword>
<evidence type="ECO:0000256" key="10">
    <source>
        <dbReference type="ARBA" id="ARBA00023303"/>
    </source>
</evidence>
<keyword evidence="13" id="KW-1185">Reference proteome</keyword>
<dbReference type="EMBL" id="JAPWTK010000322">
    <property type="protein sequence ID" value="KAJ8942533.1"/>
    <property type="molecule type" value="Genomic_DNA"/>
</dbReference>
<reference evidence="12" key="1">
    <citation type="journal article" date="2023" name="Insect Mol. Biol.">
        <title>Genome sequencing provides insights into the evolution of gene families encoding plant cell wall-degrading enzymes in longhorned beetles.</title>
        <authorList>
            <person name="Shin N.R."/>
            <person name="Okamura Y."/>
            <person name="Kirsch R."/>
            <person name="Pauchet Y."/>
        </authorList>
    </citation>
    <scope>NUCLEOTIDE SEQUENCE</scope>
    <source>
        <strain evidence="12">AMC_N1</strain>
    </source>
</reference>
<evidence type="ECO:0000256" key="9">
    <source>
        <dbReference type="ARBA" id="ARBA00023136"/>
    </source>
</evidence>
<evidence type="ECO:0000256" key="5">
    <source>
        <dbReference type="ARBA" id="ARBA00022692"/>
    </source>
</evidence>
<keyword evidence="7 11" id="KW-1133">Transmembrane helix</keyword>
<keyword evidence="9 11" id="KW-0472">Membrane</keyword>
<gene>
    <name evidence="12" type="ORF">NQ318_005237</name>
</gene>
<name>A0AAV8XUH9_9CUCU</name>
<dbReference type="PANTHER" id="PTHR21522">
    <property type="entry name" value="PROTON CHANNEL OTOP"/>
    <property type="match status" value="1"/>
</dbReference>
<evidence type="ECO:0000256" key="8">
    <source>
        <dbReference type="ARBA" id="ARBA00023065"/>
    </source>
</evidence>
<comment type="caution">
    <text evidence="12">The sequence shown here is derived from an EMBL/GenBank/DDBJ whole genome shotgun (WGS) entry which is preliminary data.</text>
</comment>
<dbReference type="Pfam" id="PF03189">
    <property type="entry name" value="Otopetrin"/>
    <property type="match status" value="1"/>
</dbReference>
<feature type="transmembrane region" description="Helical" evidence="11">
    <location>
        <begin position="163"/>
        <end position="183"/>
    </location>
</feature>
<comment type="subcellular location">
    <subcellularLocation>
        <location evidence="1">Cell membrane</location>
        <topology evidence="1">Multi-pass membrane protein</topology>
    </subcellularLocation>
</comment>
<dbReference type="GO" id="GO:0005886">
    <property type="term" value="C:plasma membrane"/>
    <property type="evidence" value="ECO:0007669"/>
    <property type="project" value="UniProtKB-SubCell"/>
</dbReference>
<sequence length="354" mass="40025">MDTSTELLSLDTIESDPKEESFKVTAKSKMGRLLQLDDFIWNYPNEMRVYKHKLAARFGLMHMIGTNLSVWLNVLVQETKHEILTFYNPENNSLRISHRIPYKGNILDKVRTNMIKLCYTQLRPSAGSARPPHRGEGLKGPHHLYECRRTNIIGSLVQDASPFLFPCTIEYSLICAAILYVMWRSITKLPTNGLAASKHRPESSQYKRSPHHYSVDCARAHKGLFVGILLLVLTIISLILFFVLISRVEFVGLAVIEVNICELVLYGLTTFAAIADEEIYHSTSKISAVRWILTPNLRENLGDRHGDQGSGSSDSSGSISDITFVISDPKNPRGNYLVLSLQLPKLSFYWQSNK</sequence>
<accession>A0AAV8XUH9</accession>
<comment type="similarity">
    <text evidence="2">Belongs to the otopetrin family.</text>
</comment>
<proteinExistence type="inferred from homology"/>
<evidence type="ECO:0000256" key="1">
    <source>
        <dbReference type="ARBA" id="ARBA00004651"/>
    </source>
</evidence>
<evidence type="ECO:0000256" key="7">
    <source>
        <dbReference type="ARBA" id="ARBA00022989"/>
    </source>
</evidence>
<evidence type="ECO:0000256" key="3">
    <source>
        <dbReference type="ARBA" id="ARBA00022448"/>
    </source>
</evidence>
<evidence type="ECO:0000313" key="12">
    <source>
        <dbReference type="EMBL" id="KAJ8942533.1"/>
    </source>
</evidence>
<dbReference type="GO" id="GO:0015252">
    <property type="term" value="F:proton channel activity"/>
    <property type="evidence" value="ECO:0007669"/>
    <property type="project" value="InterPro"/>
</dbReference>
<dbReference type="PANTHER" id="PTHR21522:SF61">
    <property type="entry name" value="PROTON CHANNEL OTOPLC"/>
    <property type="match status" value="1"/>
</dbReference>